<organism evidence="3 4">
    <name type="scientific">Candidatus Scatenecus faecavium</name>
    <dbReference type="NCBI Taxonomy" id="2840915"/>
    <lineage>
        <taxon>Bacteria</taxon>
        <taxon>Candidatus Scatenecus</taxon>
    </lineage>
</organism>
<dbReference type="SMART" id="SM00327">
    <property type="entry name" value="VWA"/>
    <property type="match status" value="1"/>
</dbReference>
<feature type="chain" id="PRO_5039554920" evidence="1">
    <location>
        <begin position="23"/>
        <end position="277"/>
    </location>
</feature>
<reference evidence="3" key="2">
    <citation type="journal article" date="2021" name="PeerJ">
        <title>Extensive microbial diversity within the chicken gut microbiome revealed by metagenomics and culture.</title>
        <authorList>
            <person name="Gilroy R."/>
            <person name="Ravi A."/>
            <person name="Getino M."/>
            <person name="Pursley I."/>
            <person name="Horton D.L."/>
            <person name="Alikhan N.F."/>
            <person name="Baker D."/>
            <person name="Gharbi K."/>
            <person name="Hall N."/>
            <person name="Watson M."/>
            <person name="Adriaenssens E.M."/>
            <person name="Foster-Nyarko E."/>
            <person name="Jarju S."/>
            <person name="Secka A."/>
            <person name="Antonio M."/>
            <person name="Oren A."/>
            <person name="Chaudhuri R.R."/>
            <person name="La Ragione R."/>
            <person name="Hildebrand F."/>
            <person name="Pallen M.J."/>
        </authorList>
    </citation>
    <scope>NUCLEOTIDE SEQUENCE</scope>
    <source>
        <strain evidence="3">CHK152-2994</strain>
    </source>
</reference>
<evidence type="ECO:0000313" key="4">
    <source>
        <dbReference type="Proteomes" id="UP000824139"/>
    </source>
</evidence>
<comment type="caution">
    <text evidence="3">The sequence shown here is derived from an EMBL/GenBank/DDBJ whole genome shotgun (WGS) entry which is preliminary data.</text>
</comment>
<evidence type="ECO:0000313" key="3">
    <source>
        <dbReference type="EMBL" id="HIS83042.1"/>
    </source>
</evidence>
<gene>
    <name evidence="3" type="ORF">IAD41_05495</name>
</gene>
<evidence type="ECO:0000259" key="2">
    <source>
        <dbReference type="PROSITE" id="PS50234"/>
    </source>
</evidence>
<dbReference type="SUPFAM" id="SSF53300">
    <property type="entry name" value="vWA-like"/>
    <property type="match status" value="1"/>
</dbReference>
<dbReference type="Proteomes" id="UP000824139">
    <property type="component" value="Unassembled WGS sequence"/>
</dbReference>
<dbReference type="EMBL" id="DVJO01000118">
    <property type="protein sequence ID" value="HIS83042.1"/>
    <property type="molecule type" value="Genomic_DNA"/>
</dbReference>
<dbReference type="PROSITE" id="PS50234">
    <property type="entry name" value="VWFA"/>
    <property type="match status" value="1"/>
</dbReference>
<proteinExistence type="predicted"/>
<dbReference type="AlphaFoldDB" id="A0A9D1FVQ4"/>
<evidence type="ECO:0000256" key="1">
    <source>
        <dbReference type="SAM" id="SignalP"/>
    </source>
</evidence>
<protein>
    <submittedName>
        <fullName evidence="3">VWA domain-containing protein</fullName>
    </submittedName>
</protein>
<dbReference type="InterPro" id="IPR036465">
    <property type="entry name" value="vWFA_dom_sf"/>
</dbReference>
<accession>A0A9D1FVQ4</accession>
<dbReference type="Pfam" id="PF13768">
    <property type="entry name" value="VWA_3"/>
    <property type="match status" value="1"/>
</dbReference>
<feature type="signal peptide" evidence="1">
    <location>
        <begin position="1"/>
        <end position="22"/>
    </location>
</feature>
<dbReference type="Gene3D" id="3.40.50.410">
    <property type="entry name" value="von Willebrand factor, type A domain"/>
    <property type="match status" value="1"/>
</dbReference>
<sequence length="277" mass="30753">MKKLLLIIVFLSLLLASSPVFAGEFRIYTANGSQQLQRLTAPPRAMRIQGEAIELLVDYSGSMSGWINLAKEAIGIILPRLPYNSAVALRVFGERPGTHPEITEVCKASRVVTSFGKQNERAIVNGLAEAKIGGGTPIEFALRETVEKDLKNLRVYDKNRTFKAKKIILVTDGGEGCGGDPCAYIREVMRTRKDISIDVIQLGNDNRLACLANETGGTFHKVNRNRRDFETALETAFNVPQGTVATSKYLEKSTYKPSPKKYSNNKQLATKYKYVKY</sequence>
<dbReference type="InterPro" id="IPR002035">
    <property type="entry name" value="VWF_A"/>
</dbReference>
<keyword evidence="1" id="KW-0732">Signal</keyword>
<reference evidence="3" key="1">
    <citation type="submission" date="2020-10" db="EMBL/GenBank/DDBJ databases">
        <authorList>
            <person name="Gilroy R."/>
        </authorList>
    </citation>
    <scope>NUCLEOTIDE SEQUENCE</scope>
    <source>
        <strain evidence="3">CHK152-2994</strain>
    </source>
</reference>
<name>A0A9D1FVQ4_9BACT</name>
<feature type="domain" description="VWFA" evidence="2">
    <location>
        <begin position="52"/>
        <end position="205"/>
    </location>
</feature>